<evidence type="ECO:0000256" key="11">
    <source>
        <dbReference type="SAM" id="Phobius"/>
    </source>
</evidence>
<dbReference type="Pfam" id="PF02666">
    <property type="entry name" value="PS_Dcarbxylase"/>
    <property type="match status" value="1"/>
</dbReference>
<protein>
    <recommendedName>
        <fullName evidence="14">Phosphatidylserine decarboxylase</fullName>
    </recommendedName>
</protein>
<keyword evidence="9" id="KW-1208">Phospholipid metabolism</keyword>
<dbReference type="RefSeq" id="WP_286336424.1">
    <property type="nucleotide sequence ID" value="NZ_AP027370.1"/>
</dbReference>
<keyword evidence="11" id="KW-0812">Transmembrane</keyword>
<keyword evidence="5 11" id="KW-0472">Membrane</keyword>
<evidence type="ECO:0000256" key="4">
    <source>
        <dbReference type="ARBA" id="ARBA00023098"/>
    </source>
</evidence>
<keyword evidence="4" id="KW-0443">Lipid metabolism</keyword>
<keyword evidence="10" id="KW-0670">Pyruvate</keyword>
<dbReference type="PANTHER" id="PTHR35809">
    <property type="entry name" value="ARCHAETIDYLSERINE DECARBOXYLASE PROENZYME-RELATED"/>
    <property type="match status" value="1"/>
</dbReference>
<evidence type="ECO:0000256" key="1">
    <source>
        <dbReference type="ARBA" id="ARBA00022475"/>
    </source>
</evidence>
<gene>
    <name evidence="12" type="ORF">HCR_17860</name>
</gene>
<dbReference type="InterPro" id="IPR003817">
    <property type="entry name" value="PS_Dcarbxylase"/>
</dbReference>
<evidence type="ECO:0008006" key="14">
    <source>
        <dbReference type="Google" id="ProtNLM"/>
    </source>
</evidence>
<proteinExistence type="predicted"/>
<evidence type="ECO:0000256" key="6">
    <source>
        <dbReference type="ARBA" id="ARBA00023145"/>
    </source>
</evidence>
<sequence>MGANGTFLANGWRTILPVWGATLVVLVFSDEVLFNLLLIGISAYVAFLFYLPERNPFDISSKALISPVDGTIETVETKKSETVVTIRKSLWDVSVVRAPVSGEVTECETVHGMFLGVDEEKAKVLNEHGVIRYDWEGRRVEISMRCGFFSYALPLYAKKGAAKVAEVQALLTEGLVEVKVPASVKIEALPGDRVLGGYSVLGRDNR</sequence>
<keyword evidence="2" id="KW-0444">Lipid biosynthesis</keyword>
<evidence type="ECO:0000313" key="12">
    <source>
        <dbReference type="EMBL" id="BDY13474.1"/>
    </source>
</evidence>
<keyword evidence="7" id="KW-0594">Phospholipid biosynthesis</keyword>
<keyword evidence="8" id="KW-0456">Lyase</keyword>
<keyword evidence="1" id="KW-1003">Cell membrane</keyword>
<keyword evidence="3" id="KW-0210">Decarboxylase</keyword>
<dbReference type="EMBL" id="AP027370">
    <property type="protein sequence ID" value="BDY13474.1"/>
    <property type="molecule type" value="Genomic_DNA"/>
</dbReference>
<evidence type="ECO:0000256" key="9">
    <source>
        <dbReference type="ARBA" id="ARBA00023264"/>
    </source>
</evidence>
<evidence type="ECO:0000256" key="5">
    <source>
        <dbReference type="ARBA" id="ARBA00023136"/>
    </source>
</evidence>
<name>A0ABM8FM70_9BACT</name>
<organism evidence="12 13">
    <name type="scientific">Hydrogenimonas cancrithermarum</name>
    <dbReference type="NCBI Taxonomy" id="2993563"/>
    <lineage>
        <taxon>Bacteria</taxon>
        <taxon>Pseudomonadati</taxon>
        <taxon>Campylobacterota</taxon>
        <taxon>Epsilonproteobacteria</taxon>
        <taxon>Campylobacterales</taxon>
        <taxon>Hydrogenimonadaceae</taxon>
        <taxon>Hydrogenimonas</taxon>
    </lineage>
</organism>
<keyword evidence="13" id="KW-1185">Reference proteome</keyword>
<evidence type="ECO:0000313" key="13">
    <source>
        <dbReference type="Proteomes" id="UP001321445"/>
    </source>
</evidence>
<dbReference type="PANTHER" id="PTHR35809:SF1">
    <property type="entry name" value="ARCHAETIDYLSERINE DECARBOXYLASE PROENZYME-RELATED"/>
    <property type="match status" value="1"/>
</dbReference>
<evidence type="ECO:0000256" key="10">
    <source>
        <dbReference type="ARBA" id="ARBA00023317"/>
    </source>
</evidence>
<keyword evidence="6" id="KW-0865">Zymogen</keyword>
<evidence type="ECO:0000256" key="8">
    <source>
        <dbReference type="ARBA" id="ARBA00023239"/>
    </source>
</evidence>
<dbReference type="InterPro" id="IPR033175">
    <property type="entry name" value="PSD-A"/>
</dbReference>
<evidence type="ECO:0000256" key="7">
    <source>
        <dbReference type="ARBA" id="ARBA00023209"/>
    </source>
</evidence>
<dbReference type="Proteomes" id="UP001321445">
    <property type="component" value="Chromosome"/>
</dbReference>
<keyword evidence="11" id="KW-1133">Transmembrane helix</keyword>
<evidence type="ECO:0000256" key="3">
    <source>
        <dbReference type="ARBA" id="ARBA00022793"/>
    </source>
</evidence>
<accession>A0ABM8FM70</accession>
<reference evidence="12 13" key="1">
    <citation type="submission" date="2023-03" db="EMBL/GenBank/DDBJ databases">
        <title>Description of Hydrogenimonas sp. ISO32.</title>
        <authorList>
            <person name="Mino S."/>
            <person name="Fukazawa S."/>
            <person name="Sawabe T."/>
        </authorList>
    </citation>
    <scope>NUCLEOTIDE SEQUENCE [LARGE SCALE GENOMIC DNA]</scope>
    <source>
        <strain evidence="12 13">ISO32</strain>
    </source>
</reference>
<evidence type="ECO:0000256" key="2">
    <source>
        <dbReference type="ARBA" id="ARBA00022516"/>
    </source>
</evidence>
<feature type="transmembrane region" description="Helical" evidence="11">
    <location>
        <begin position="32"/>
        <end position="51"/>
    </location>
</feature>